<dbReference type="Proteomes" id="UP000289738">
    <property type="component" value="Chromosome B03"/>
</dbReference>
<feature type="compositionally biased region" description="Basic and acidic residues" evidence="1">
    <location>
        <begin position="286"/>
        <end position="301"/>
    </location>
</feature>
<feature type="region of interest" description="Disordered" evidence="1">
    <location>
        <begin position="73"/>
        <end position="131"/>
    </location>
</feature>
<organism evidence="3 4">
    <name type="scientific">Arachis hypogaea</name>
    <name type="common">Peanut</name>
    <dbReference type="NCBI Taxonomy" id="3818"/>
    <lineage>
        <taxon>Eukaryota</taxon>
        <taxon>Viridiplantae</taxon>
        <taxon>Streptophyta</taxon>
        <taxon>Embryophyta</taxon>
        <taxon>Tracheophyta</taxon>
        <taxon>Spermatophyta</taxon>
        <taxon>Magnoliopsida</taxon>
        <taxon>eudicotyledons</taxon>
        <taxon>Gunneridae</taxon>
        <taxon>Pentapetalae</taxon>
        <taxon>rosids</taxon>
        <taxon>fabids</taxon>
        <taxon>Fabales</taxon>
        <taxon>Fabaceae</taxon>
        <taxon>Papilionoideae</taxon>
        <taxon>50 kb inversion clade</taxon>
        <taxon>dalbergioids sensu lato</taxon>
        <taxon>Dalbergieae</taxon>
        <taxon>Pterocarpus clade</taxon>
        <taxon>Arachis</taxon>
    </lineage>
</organism>
<reference evidence="3 4" key="1">
    <citation type="submission" date="2019-01" db="EMBL/GenBank/DDBJ databases">
        <title>Sequencing of cultivated peanut Arachis hypogaea provides insights into genome evolution and oil improvement.</title>
        <authorList>
            <person name="Chen X."/>
        </authorList>
    </citation>
    <scope>NUCLEOTIDE SEQUENCE [LARGE SCALE GENOMIC DNA]</scope>
    <source>
        <strain evidence="4">cv. Fuhuasheng</strain>
        <tissue evidence="3">Leaves</tissue>
    </source>
</reference>
<keyword evidence="2" id="KW-0472">Membrane</keyword>
<proteinExistence type="predicted"/>
<feature type="region of interest" description="Disordered" evidence="1">
    <location>
        <begin position="282"/>
        <end position="301"/>
    </location>
</feature>
<gene>
    <name evidence="3" type="ORF">Ahy_B03g066085</name>
</gene>
<evidence type="ECO:0000313" key="4">
    <source>
        <dbReference type="Proteomes" id="UP000289738"/>
    </source>
</evidence>
<evidence type="ECO:0000256" key="1">
    <source>
        <dbReference type="SAM" id="MobiDB-lite"/>
    </source>
</evidence>
<accession>A0A445A361</accession>
<evidence type="ECO:0000313" key="3">
    <source>
        <dbReference type="EMBL" id="RYR20838.1"/>
    </source>
</evidence>
<feature type="region of interest" description="Disordered" evidence="1">
    <location>
        <begin position="165"/>
        <end position="194"/>
    </location>
</feature>
<protein>
    <submittedName>
        <fullName evidence="3">Uncharacterized protein</fullName>
    </submittedName>
</protein>
<name>A0A445A361_ARAHY</name>
<dbReference type="AlphaFoldDB" id="A0A445A361"/>
<dbReference type="EMBL" id="SDMP01000013">
    <property type="protein sequence ID" value="RYR20838.1"/>
    <property type="molecule type" value="Genomic_DNA"/>
</dbReference>
<feature type="compositionally biased region" description="Polar residues" evidence="1">
    <location>
        <begin position="97"/>
        <end position="106"/>
    </location>
</feature>
<sequence length="301" mass="33004">MGYQSFGSPQRPRGATMKFTLKVILVLVVCAWLVYQIMHSMNKTGNYGGQTQHVLGYGAVLFGRKGLDERALPGLRNVNSVEDKGSSNGRDDDNTEQESVNWTNGGNEVEHELESQHTEPSSRNGHNGSSLEESGKVFIERKLDHKDHVIDKYQKILIEGVATSNKKGGGEEELKETPNADSDFLAKEDDKDTRTQDSMVEGAMDDVLSFHDENGVPPDGNETKTVAHEDNMSKVSQGIRLGKINANKVTFGEDKGLEVSLEGQENNAAAVEEFNSQAFTHGDISGIKDRPEIERGDGKVL</sequence>
<feature type="compositionally biased region" description="Basic and acidic residues" evidence="1">
    <location>
        <begin position="168"/>
        <end position="194"/>
    </location>
</feature>
<dbReference type="OrthoDB" id="1928179at2759"/>
<feature type="compositionally biased region" description="Basic and acidic residues" evidence="1">
    <location>
        <begin position="108"/>
        <end position="117"/>
    </location>
</feature>
<dbReference type="PANTHER" id="PTHR33700:SF30">
    <property type="entry name" value="PROTEIN, PUTATIVE-RELATED"/>
    <property type="match status" value="1"/>
</dbReference>
<feature type="compositionally biased region" description="Basic and acidic residues" evidence="1">
    <location>
        <begin position="81"/>
        <end position="92"/>
    </location>
</feature>
<comment type="caution">
    <text evidence="3">The sequence shown here is derived from an EMBL/GenBank/DDBJ whole genome shotgun (WGS) entry which is preliminary data.</text>
</comment>
<evidence type="ECO:0000256" key="2">
    <source>
        <dbReference type="SAM" id="Phobius"/>
    </source>
</evidence>
<feature type="compositionally biased region" description="Polar residues" evidence="1">
    <location>
        <begin position="118"/>
        <end position="131"/>
    </location>
</feature>
<dbReference type="PANTHER" id="PTHR33700">
    <property type="entry name" value="MYB-LIKE PROTEIN X"/>
    <property type="match status" value="1"/>
</dbReference>
<keyword evidence="4" id="KW-1185">Reference proteome</keyword>
<keyword evidence="2" id="KW-0812">Transmembrane</keyword>
<keyword evidence="2" id="KW-1133">Transmembrane helix</keyword>
<feature type="transmembrane region" description="Helical" evidence="2">
    <location>
        <begin position="21"/>
        <end position="38"/>
    </location>
</feature>